<comment type="caution">
    <text evidence="1">The sequence shown here is derived from an EMBL/GenBank/DDBJ whole genome shotgun (WGS) entry which is preliminary data.</text>
</comment>
<name>A0ABP8L0L3_9BACT</name>
<evidence type="ECO:0000313" key="1">
    <source>
        <dbReference type="EMBL" id="GAA4419344.1"/>
    </source>
</evidence>
<evidence type="ECO:0000313" key="2">
    <source>
        <dbReference type="Proteomes" id="UP001500936"/>
    </source>
</evidence>
<proteinExistence type="predicted"/>
<gene>
    <name evidence="1" type="ORF">GCM10023187_53560</name>
</gene>
<sequence length="206" mass="23514">MKREALKFTDLDLFLSVMEEYGLGKLAEELIYEQDNLPYCSAYLIPTELLPVNFDLSQVNRFGGTLTHVKEAIYTENARFYDDFMFYPFSLTGYVEVNGVSPITFAGDAPTLDPECAPMNYVINLEDGGGQEFFLAADGSMCKLSLPGEQQPQEFKNYKLAAKKMEQLRDKYPATCELYVLEQNEFNNRRKILQKPDTENTSPDLM</sequence>
<accession>A0ABP8L0L3</accession>
<organism evidence="1 2">
    <name type="scientific">Nibrella viscosa</name>
    <dbReference type="NCBI Taxonomy" id="1084524"/>
    <lineage>
        <taxon>Bacteria</taxon>
        <taxon>Pseudomonadati</taxon>
        <taxon>Bacteroidota</taxon>
        <taxon>Cytophagia</taxon>
        <taxon>Cytophagales</taxon>
        <taxon>Spirosomataceae</taxon>
        <taxon>Nibrella</taxon>
    </lineage>
</organism>
<protein>
    <submittedName>
        <fullName evidence="1">Uncharacterized protein</fullName>
    </submittedName>
</protein>
<dbReference type="EMBL" id="BAABHB010000018">
    <property type="protein sequence ID" value="GAA4419344.1"/>
    <property type="molecule type" value="Genomic_DNA"/>
</dbReference>
<reference evidence="2" key="1">
    <citation type="journal article" date="2019" name="Int. J. Syst. Evol. Microbiol.">
        <title>The Global Catalogue of Microorganisms (GCM) 10K type strain sequencing project: providing services to taxonomists for standard genome sequencing and annotation.</title>
        <authorList>
            <consortium name="The Broad Institute Genomics Platform"/>
            <consortium name="The Broad Institute Genome Sequencing Center for Infectious Disease"/>
            <person name="Wu L."/>
            <person name="Ma J."/>
        </authorList>
    </citation>
    <scope>NUCLEOTIDE SEQUENCE [LARGE SCALE GENOMIC DNA]</scope>
    <source>
        <strain evidence="2">JCM 17925</strain>
    </source>
</reference>
<dbReference type="Proteomes" id="UP001500936">
    <property type="component" value="Unassembled WGS sequence"/>
</dbReference>
<keyword evidence="2" id="KW-1185">Reference proteome</keyword>
<dbReference type="RefSeq" id="WP_345271138.1">
    <property type="nucleotide sequence ID" value="NZ_BAABHB010000018.1"/>
</dbReference>